<dbReference type="Proteomes" id="UP000218231">
    <property type="component" value="Unassembled WGS sequence"/>
</dbReference>
<name>A0A2A2M4G3_9BILA</name>
<dbReference type="Gene3D" id="3.40.50.20">
    <property type="match status" value="1"/>
</dbReference>
<dbReference type="AlphaFoldDB" id="A0A2A2M4G3"/>
<dbReference type="STRING" id="2018661.A0A2A2M4G3"/>
<dbReference type="SUPFAM" id="SSF52440">
    <property type="entry name" value="PreATP-grasp domain"/>
    <property type="match status" value="1"/>
</dbReference>
<dbReference type="EMBL" id="LIAE01005413">
    <property type="protein sequence ID" value="PAV93358.1"/>
    <property type="molecule type" value="Genomic_DNA"/>
</dbReference>
<dbReference type="PANTHER" id="PTHR43472">
    <property type="entry name" value="PHOSPHORIBOSYLAMINE--GLYCINE LIGASE"/>
    <property type="match status" value="1"/>
</dbReference>
<evidence type="ECO:0000256" key="1">
    <source>
        <dbReference type="SAM" id="MobiDB-lite"/>
    </source>
</evidence>
<reference evidence="3 4" key="1">
    <citation type="journal article" date="2017" name="Curr. Biol.">
        <title>Genome architecture and evolution of a unichromosomal asexual nematode.</title>
        <authorList>
            <person name="Fradin H."/>
            <person name="Zegar C."/>
            <person name="Gutwein M."/>
            <person name="Lucas J."/>
            <person name="Kovtun M."/>
            <person name="Corcoran D."/>
            <person name="Baugh L.R."/>
            <person name="Kiontke K."/>
            <person name="Gunsalus K."/>
            <person name="Fitch D.H."/>
            <person name="Piano F."/>
        </authorList>
    </citation>
    <scope>NUCLEOTIDE SEQUENCE [LARGE SCALE GENOMIC DNA]</scope>
    <source>
        <strain evidence="3">PF1309</strain>
    </source>
</reference>
<dbReference type="PANTHER" id="PTHR43472:SF1">
    <property type="entry name" value="PHOSPHORIBOSYLAMINE--GLYCINE LIGASE, CHLOROPLASTIC"/>
    <property type="match status" value="1"/>
</dbReference>
<feature type="region of interest" description="Disordered" evidence="1">
    <location>
        <begin position="70"/>
        <end position="108"/>
    </location>
</feature>
<keyword evidence="4" id="KW-1185">Reference proteome</keyword>
<evidence type="ECO:0000313" key="3">
    <source>
        <dbReference type="EMBL" id="PAV93358.1"/>
    </source>
</evidence>
<dbReference type="InterPro" id="IPR000115">
    <property type="entry name" value="PRibGlycinamide_synth"/>
</dbReference>
<proteinExistence type="predicted"/>
<gene>
    <name evidence="3" type="ORF">WR25_08611</name>
</gene>
<protein>
    <recommendedName>
        <fullName evidence="2">Phosphoribosylglycinamide synthetase N-terminal domain-containing protein</fullName>
    </recommendedName>
</protein>
<accession>A0A2A2M4G3</accession>
<dbReference type="OrthoDB" id="2018833at2759"/>
<evidence type="ECO:0000259" key="2">
    <source>
        <dbReference type="Pfam" id="PF02844"/>
    </source>
</evidence>
<feature type="domain" description="Phosphoribosylglycinamide synthetase N-terminal" evidence="2">
    <location>
        <begin position="1"/>
        <end position="72"/>
    </location>
</feature>
<organism evidence="3 4">
    <name type="scientific">Diploscapter pachys</name>
    <dbReference type="NCBI Taxonomy" id="2018661"/>
    <lineage>
        <taxon>Eukaryota</taxon>
        <taxon>Metazoa</taxon>
        <taxon>Ecdysozoa</taxon>
        <taxon>Nematoda</taxon>
        <taxon>Chromadorea</taxon>
        <taxon>Rhabditida</taxon>
        <taxon>Rhabditina</taxon>
        <taxon>Rhabditomorpha</taxon>
        <taxon>Rhabditoidea</taxon>
        <taxon>Rhabditidae</taxon>
        <taxon>Diploscapter</taxon>
    </lineage>
</organism>
<comment type="caution">
    <text evidence="3">The sequence shown here is derived from an EMBL/GenBank/DDBJ whole genome shotgun (WGS) entry which is preliminary data.</text>
</comment>
<evidence type="ECO:0000313" key="4">
    <source>
        <dbReference type="Proteomes" id="UP000218231"/>
    </source>
</evidence>
<dbReference type="Pfam" id="PF02844">
    <property type="entry name" value="GARS_N"/>
    <property type="match status" value="1"/>
</dbReference>
<sequence>MNVLLLGSGGREHALAWKLAQSPTLDTLYAAPGNPGIAQHATCVALDATDHAAVIDFVRAQAIGLTVCAPQASPSSAPTRPPRSWKGRRVSPRICAAAPTSRPPAMSA</sequence>
<dbReference type="GO" id="GO:0009113">
    <property type="term" value="P:purine nucleobase biosynthetic process"/>
    <property type="evidence" value="ECO:0007669"/>
    <property type="project" value="InterPro"/>
</dbReference>
<dbReference type="GO" id="GO:0004637">
    <property type="term" value="F:phosphoribosylamine-glycine ligase activity"/>
    <property type="evidence" value="ECO:0007669"/>
    <property type="project" value="InterPro"/>
</dbReference>
<dbReference type="InterPro" id="IPR020562">
    <property type="entry name" value="PRibGlycinamide_synth_N"/>
</dbReference>
<dbReference type="InterPro" id="IPR016185">
    <property type="entry name" value="PreATP-grasp_dom_sf"/>
</dbReference>
<feature type="compositionally biased region" description="Low complexity" evidence="1">
    <location>
        <begin position="70"/>
        <end position="82"/>
    </location>
</feature>